<reference evidence="2 3" key="1">
    <citation type="journal article" date="2023" name="Environ Microbiome">
        <title>A coral-associated actinobacterium mitigates coral bleaching under heat stress.</title>
        <authorList>
            <person name="Li J."/>
            <person name="Zou Y."/>
            <person name="Li Q."/>
            <person name="Zhang J."/>
            <person name="Bourne D.G."/>
            <person name="Lyu Y."/>
            <person name="Liu C."/>
            <person name="Zhang S."/>
        </authorList>
    </citation>
    <scope>NUCLEOTIDE SEQUENCE [LARGE SCALE GENOMIC DNA]</scope>
    <source>
        <strain evidence="2 3">SCSIO 13291</strain>
    </source>
</reference>
<dbReference type="SUPFAM" id="SSF51726">
    <property type="entry name" value="UROD/MetE-like"/>
    <property type="match status" value="1"/>
</dbReference>
<organism evidence="2 3">
    <name type="scientific">Propioniciclava soli</name>
    <dbReference type="NCBI Taxonomy" id="2775081"/>
    <lineage>
        <taxon>Bacteria</taxon>
        <taxon>Bacillati</taxon>
        <taxon>Actinomycetota</taxon>
        <taxon>Actinomycetes</taxon>
        <taxon>Propionibacteriales</taxon>
        <taxon>Propionibacteriaceae</taxon>
        <taxon>Propioniciclava</taxon>
    </lineage>
</organism>
<gene>
    <name evidence="2" type="ORF">PCC79_09355</name>
</gene>
<dbReference type="InterPro" id="IPR002629">
    <property type="entry name" value="Met_Synth_C/arc"/>
</dbReference>
<proteinExistence type="predicted"/>
<name>A0ABZ3C5P9_9ACTN</name>
<dbReference type="RefSeq" id="WP_232547787.1">
    <property type="nucleotide sequence ID" value="NZ_CP115965.1"/>
</dbReference>
<evidence type="ECO:0000313" key="2">
    <source>
        <dbReference type="EMBL" id="WZW97127.1"/>
    </source>
</evidence>
<dbReference type="EMBL" id="CP115965">
    <property type="protein sequence ID" value="WZW97127.1"/>
    <property type="molecule type" value="Genomic_DNA"/>
</dbReference>
<protein>
    <submittedName>
        <fullName evidence="2">Methionine synthase vitamin-B12 independent</fullName>
    </submittedName>
</protein>
<keyword evidence="3" id="KW-1185">Reference proteome</keyword>
<evidence type="ECO:0000313" key="3">
    <source>
        <dbReference type="Proteomes" id="UP001434337"/>
    </source>
</evidence>
<sequence>MRTSAIGSLPGVDVGAGVRLALESVSVPWLPEFPARGPWAGMIGRGLGIAVGLGADVVAGAWHLTAAPGLDLRRARAALRDDLDLLEENAQGLTGPLKVAVAGPWTLAASVLLPHGGRVLGDRVARRDVAQALAAGVADLRADIERRLPGVAVVLQVDEPSLPAVLAGAVPTEGGYFRHRSVERSEAAELLREVGGDVLHCCAPGLDVELVLGAGGAGFSGVALDQNHLTPATWDAVAPHLEAGHDLWLGCAPTHPPVAPAADALTRRVLQVLRPLELGPVAAERIVLTPSCGLAGWPPSEVPALFSALAVTAGRVDDELRG</sequence>
<dbReference type="Gene3D" id="3.20.20.210">
    <property type="match status" value="1"/>
</dbReference>
<accession>A0ABZ3C5P9</accession>
<feature type="domain" description="Cobalamin-independent methionine synthase MetE C-terminal/archaeal" evidence="1">
    <location>
        <begin position="130"/>
        <end position="300"/>
    </location>
</feature>
<dbReference type="Proteomes" id="UP001434337">
    <property type="component" value="Chromosome"/>
</dbReference>
<dbReference type="InterPro" id="IPR038071">
    <property type="entry name" value="UROD/MetE-like_sf"/>
</dbReference>
<dbReference type="Pfam" id="PF01717">
    <property type="entry name" value="Meth_synt_2"/>
    <property type="match status" value="1"/>
</dbReference>
<evidence type="ECO:0000259" key="1">
    <source>
        <dbReference type="Pfam" id="PF01717"/>
    </source>
</evidence>